<reference evidence="1" key="2">
    <citation type="journal article" date="2021" name="PeerJ">
        <title>Extensive microbial diversity within the chicken gut microbiome revealed by metagenomics and culture.</title>
        <authorList>
            <person name="Gilroy R."/>
            <person name="Ravi A."/>
            <person name="Getino M."/>
            <person name="Pursley I."/>
            <person name="Horton D.L."/>
            <person name="Alikhan N.F."/>
            <person name="Baker D."/>
            <person name="Gharbi K."/>
            <person name="Hall N."/>
            <person name="Watson M."/>
            <person name="Adriaenssens E.M."/>
            <person name="Foster-Nyarko E."/>
            <person name="Jarju S."/>
            <person name="Secka A."/>
            <person name="Antonio M."/>
            <person name="Oren A."/>
            <person name="Chaudhuri R.R."/>
            <person name="La Ragione R."/>
            <person name="Hildebrand F."/>
            <person name="Pallen M.J."/>
        </authorList>
    </citation>
    <scope>NUCLEOTIDE SEQUENCE</scope>
    <source>
        <strain evidence="1">CHK193-30670</strain>
    </source>
</reference>
<dbReference type="EMBL" id="DVMT01000013">
    <property type="protein sequence ID" value="HIU39829.1"/>
    <property type="molecule type" value="Genomic_DNA"/>
</dbReference>
<organism evidence="1 2">
    <name type="scientific">Candidatus Aphodocola excrementigallinarum</name>
    <dbReference type="NCBI Taxonomy" id="2840670"/>
    <lineage>
        <taxon>Bacteria</taxon>
        <taxon>Bacillati</taxon>
        <taxon>Bacillota</taxon>
        <taxon>Bacilli</taxon>
        <taxon>Candidatus Aphodocola</taxon>
    </lineage>
</organism>
<reference evidence="1" key="1">
    <citation type="submission" date="2020-10" db="EMBL/GenBank/DDBJ databases">
        <authorList>
            <person name="Gilroy R."/>
        </authorList>
    </citation>
    <scope>NUCLEOTIDE SEQUENCE</scope>
    <source>
        <strain evidence="1">CHK193-30670</strain>
    </source>
</reference>
<evidence type="ECO:0000313" key="2">
    <source>
        <dbReference type="Proteomes" id="UP000824074"/>
    </source>
</evidence>
<sequence>MELNQKTQIGLAYNGIDFLGFNHILTNSGKVIRKLRFSSKQRMRKHIKTIRKLKDKSVIDEKYVGMRINAFKAHLKHSNEKSMDKLLSNLDKKI</sequence>
<name>A0A9D1IPL2_9FIRM</name>
<dbReference type="AlphaFoldDB" id="A0A9D1IPL2"/>
<dbReference type="Proteomes" id="UP000824074">
    <property type="component" value="Unassembled WGS sequence"/>
</dbReference>
<proteinExistence type="predicted"/>
<protein>
    <submittedName>
        <fullName evidence="1">Uncharacterized protein</fullName>
    </submittedName>
</protein>
<gene>
    <name evidence="1" type="ORF">IAB68_00815</name>
</gene>
<comment type="caution">
    <text evidence="1">The sequence shown here is derived from an EMBL/GenBank/DDBJ whole genome shotgun (WGS) entry which is preliminary data.</text>
</comment>
<evidence type="ECO:0000313" key="1">
    <source>
        <dbReference type="EMBL" id="HIU39829.1"/>
    </source>
</evidence>
<accession>A0A9D1IPL2</accession>